<sequence length="185" mass="19697">MVTTPRVPPRFVPTLTEVVPSGEQSVPHSAPAQRPLAAPERRLPPVVSTPSVPIGLAVPVRSSAQPVTVPKPVQAAPVAAPQASVLPAAATEKTGFAATALAPPTPVQKASARELLSEDFEELLVHRVMQRVDVSLDLRLRDAIASVVLEQTRSILPRLREEVESVVRHAVYEAVADELASKSNQ</sequence>
<reference evidence="2 3" key="1">
    <citation type="submission" date="2018-03" db="EMBL/GenBank/DDBJ databases">
        <title>Genome sequencing of Simplicispira sp.</title>
        <authorList>
            <person name="Kim S.-J."/>
            <person name="Heo J."/>
            <person name="Kwon S.-W."/>
        </authorList>
    </citation>
    <scope>NUCLEOTIDE SEQUENCE [LARGE SCALE GENOMIC DNA]</scope>
    <source>
        <strain evidence="2 3">SC1-8</strain>
    </source>
</reference>
<name>A0A2S0N2Z0_9BURK</name>
<evidence type="ECO:0000256" key="1">
    <source>
        <dbReference type="SAM" id="MobiDB-lite"/>
    </source>
</evidence>
<dbReference type="RefSeq" id="WP_106447490.1">
    <property type="nucleotide sequence ID" value="NZ_CP027669.1"/>
</dbReference>
<dbReference type="OrthoDB" id="9154315at2"/>
<dbReference type="KEGG" id="simp:C6571_15525"/>
<dbReference type="Proteomes" id="UP000239326">
    <property type="component" value="Chromosome"/>
</dbReference>
<protein>
    <recommendedName>
        <fullName evidence="4">DUF2486 domain-containing protein</fullName>
    </recommendedName>
</protein>
<evidence type="ECO:0000313" key="2">
    <source>
        <dbReference type="EMBL" id="AVO42514.1"/>
    </source>
</evidence>
<evidence type="ECO:0008006" key="4">
    <source>
        <dbReference type="Google" id="ProtNLM"/>
    </source>
</evidence>
<feature type="region of interest" description="Disordered" evidence="1">
    <location>
        <begin position="1"/>
        <end position="45"/>
    </location>
</feature>
<keyword evidence="3" id="KW-1185">Reference proteome</keyword>
<accession>A0A2S0N2Z0</accession>
<dbReference type="AlphaFoldDB" id="A0A2S0N2Z0"/>
<evidence type="ECO:0000313" key="3">
    <source>
        <dbReference type="Proteomes" id="UP000239326"/>
    </source>
</evidence>
<proteinExistence type="predicted"/>
<feature type="compositionally biased region" description="Pro residues" evidence="1">
    <location>
        <begin position="1"/>
        <end position="11"/>
    </location>
</feature>
<gene>
    <name evidence="2" type="ORF">C6571_15525</name>
</gene>
<organism evidence="2 3">
    <name type="scientific">Simplicispira suum</name>
    <dbReference type="NCBI Taxonomy" id="2109915"/>
    <lineage>
        <taxon>Bacteria</taxon>
        <taxon>Pseudomonadati</taxon>
        <taxon>Pseudomonadota</taxon>
        <taxon>Betaproteobacteria</taxon>
        <taxon>Burkholderiales</taxon>
        <taxon>Comamonadaceae</taxon>
        <taxon>Simplicispira</taxon>
    </lineage>
</organism>
<dbReference type="EMBL" id="CP027669">
    <property type="protein sequence ID" value="AVO42514.1"/>
    <property type="molecule type" value="Genomic_DNA"/>
</dbReference>